<dbReference type="GO" id="GO:0006886">
    <property type="term" value="P:intracellular protein transport"/>
    <property type="evidence" value="ECO:0007669"/>
    <property type="project" value="UniProtKB-UniRule"/>
</dbReference>
<dbReference type="FunFam" id="1.25.40.10:FF:000028">
    <property type="entry name" value="beta-soluble NSF attachment protein-like isoform X1"/>
    <property type="match status" value="1"/>
</dbReference>
<name>A0A913Z779_PATMI</name>
<comment type="function">
    <text evidence="7">Required for vesicular transport between the endoplasmic reticulum and the Golgi apparatus.</text>
</comment>
<accession>A0A913Z779</accession>
<reference evidence="9" key="1">
    <citation type="submission" date="2022-11" db="UniProtKB">
        <authorList>
            <consortium name="EnsemblMetazoa"/>
        </authorList>
    </citation>
    <scope>IDENTIFICATION</scope>
</reference>
<dbReference type="GO" id="GO:0031201">
    <property type="term" value="C:SNARE complex"/>
    <property type="evidence" value="ECO:0007669"/>
    <property type="project" value="TreeGrafter"/>
</dbReference>
<evidence type="ECO:0000256" key="1">
    <source>
        <dbReference type="ARBA" id="ARBA00004170"/>
    </source>
</evidence>
<dbReference type="OrthoDB" id="9984275at2759"/>
<dbReference type="GO" id="GO:0005774">
    <property type="term" value="C:vacuolar membrane"/>
    <property type="evidence" value="ECO:0007669"/>
    <property type="project" value="TreeGrafter"/>
</dbReference>
<keyword evidence="4 7" id="KW-0931">ER-Golgi transport</keyword>
<sequence>MAENEGKGKALMDEADRKLKSATGFFGSMFGGTQKQEDACELYSRAANMFKMAKKWNEAGNAFCKCAEIRLRLESRHEAATSYVDAGNCFKKSNPQEAVKVLKRAIEIYIDMGRFTIAAKHHISIAEIYENEMIDLEKAVENYERAADYYKGEESNSSANKCLLKVAMYAAQLEEYNKATGIYEEVAKTAMDNPLLKYSAKEYFFKAALCHMCVDALNAQHAVAKYDEMFPAFADSREHKLLNKLMDAVEEQNIDNYTESVKDYDSISRLDQWLTTILLRIKKSISGDPDLR</sequence>
<dbReference type="InterPro" id="IPR000744">
    <property type="entry name" value="NSF_attach"/>
</dbReference>
<dbReference type="Pfam" id="PF14938">
    <property type="entry name" value="SNAP"/>
    <property type="match status" value="1"/>
</dbReference>
<keyword evidence="6 7" id="KW-0472">Membrane</keyword>
<dbReference type="OMA" id="WSVKEYL"/>
<comment type="similarity">
    <text evidence="2 7">Belongs to the SNAP family.</text>
</comment>
<keyword evidence="5 7" id="KW-0653">Protein transport</keyword>
<evidence type="ECO:0000256" key="4">
    <source>
        <dbReference type="ARBA" id="ARBA00022892"/>
    </source>
</evidence>
<dbReference type="RefSeq" id="XP_038046690.1">
    <property type="nucleotide sequence ID" value="XM_038190762.1"/>
</dbReference>
<dbReference type="AlphaFoldDB" id="A0A913Z779"/>
<dbReference type="CDD" id="cd15832">
    <property type="entry name" value="SNAP"/>
    <property type="match status" value="1"/>
</dbReference>
<evidence type="ECO:0000256" key="6">
    <source>
        <dbReference type="ARBA" id="ARBA00023136"/>
    </source>
</evidence>
<comment type="subcellular location">
    <subcellularLocation>
        <location evidence="1 7">Membrane</location>
        <topology evidence="1 7">Peripheral membrane protein</topology>
    </subcellularLocation>
</comment>
<keyword evidence="10" id="KW-1185">Reference proteome</keyword>
<dbReference type="GO" id="GO:0019905">
    <property type="term" value="F:syntaxin binding"/>
    <property type="evidence" value="ECO:0007669"/>
    <property type="project" value="TreeGrafter"/>
</dbReference>
<feature type="coiled-coil region" evidence="8">
    <location>
        <begin position="126"/>
        <end position="153"/>
    </location>
</feature>
<evidence type="ECO:0000256" key="3">
    <source>
        <dbReference type="ARBA" id="ARBA00022448"/>
    </source>
</evidence>
<dbReference type="Gene3D" id="1.25.40.10">
    <property type="entry name" value="Tetratricopeptide repeat domain"/>
    <property type="match status" value="1"/>
</dbReference>
<evidence type="ECO:0000313" key="9">
    <source>
        <dbReference type="EnsemblMetazoa" id="XP_038046690.1"/>
    </source>
</evidence>
<evidence type="ECO:0000313" key="10">
    <source>
        <dbReference type="Proteomes" id="UP000887568"/>
    </source>
</evidence>
<dbReference type="GO" id="GO:0035494">
    <property type="term" value="P:SNARE complex disassembly"/>
    <property type="evidence" value="ECO:0007669"/>
    <property type="project" value="TreeGrafter"/>
</dbReference>
<dbReference type="EnsemblMetazoa" id="XM_038190762.1">
    <property type="protein sequence ID" value="XP_038046690.1"/>
    <property type="gene ID" value="LOC119720892"/>
</dbReference>
<dbReference type="PANTHER" id="PTHR13768:SF8">
    <property type="entry name" value="ALPHA-SOLUBLE NSF ATTACHMENT PROTEIN"/>
    <property type="match status" value="1"/>
</dbReference>
<evidence type="ECO:0000256" key="8">
    <source>
        <dbReference type="SAM" id="Coils"/>
    </source>
</evidence>
<dbReference type="PANTHER" id="PTHR13768">
    <property type="entry name" value="SOLUBLE NSF ATTACHMENT PROTEIN SNAP"/>
    <property type="match status" value="1"/>
</dbReference>
<keyword evidence="3 7" id="KW-0813">Transport</keyword>
<dbReference type="GO" id="GO:0005483">
    <property type="term" value="F:soluble NSF attachment protein activity"/>
    <property type="evidence" value="ECO:0007669"/>
    <property type="project" value="TreeGrafter"/>
</dbReference>
<evidence type="ECO:0000256" key="5">
    <source>
        <dbReference type="ARBA" id="ARBA00022927"/>
    </source>
</evidence>
<dbReference type="Proteomes" id="UP000887568">
    <property type="component" value="Unplaced"/>
</dbReference>
<keyword evidence="8" id="KW-0175">Coiled coil</keyword>
<dbReference type="SUPFAM" id="SSF48452">
    <property type="entry name" value="TPR-like"/>
    <property type="match status" value="1"/>
</dbReference>
<proteinExistence type="inferred from homology"/>
<dbReference type="InterPro" id="IPR011990">
    <property type="entry name" value="TPR-like_helical_dom_sf"/>
</dbReference>
<dbReference type="GeneID" id="119720892"/>
<evidence type="ECO:0000256" key="2">
    <source>
        <dbReference type="ARBA" id="ARBA00010050"/>
    </source>
</evidence>
<evidence type="ECO:0008006" key="11">
    <source>
        <dbReference type="Google" id="ProtNLM"/>
    </source>
</evidence>
<protein>
    <recommendedName>
        <fullName evidence="11">Alpha-soluble NSF attachment protein</fullName>
    </recommendedName>
</protein>
<dbReference type="PRINTS" id="PR00448">
    <property type="entry name" value="NSFATTACHMNT"/>
</dbReference>
<organism evidence="9 10">
    <name type="scientific">Patiria miniata</name>
    <name type="common">Bat star</name>
    <name type="synonym">Asterina miniata</name>
    <dbReference type="NCBI Taxonomy" id="46514"/>
    <lineage>
        <taxon>Eukaryota</taxon>
        <taxon>Metazoa</taxon>
        <taxon>Echinodermata</taxon>
        <taxon>Eleutherozoa</taxon>
        <taxon>Asterozoa</taxon>
        <taxon>Asteroidea</taxon>
        <taxon>Valvatacea</taxon>
        <taxon>Valvatida</taxon>
        <taxon>Asterinidae</taxon>
        <taxon>Patiria</taxon>
    </lineage>
</organism>
<evidence type="ECO:0000256" key="7">
    <source>
        <dbReference type="RuleBase" id="RU367013"/>
    </source>
</evidence>